<dbReference type="InterPro" id="IPR008979">
    <property type="entry name" value="Galactose-bd-like_sf"/>
</dbReference>
<organism evidence="8 9">
    <name type="scientific">Arthrobacter gyeryongensis</name>
    <dbReference type="NCBI Taxonomy" id="1650592"/>
    <lineage>
        <taxon>Bacteria</taxon>
        <taxon>Bacillati</taxon>
        <taxon>Actinomycetota</taxon>
        <taxon>Actinomycetes</taxon>
        <taxon>Micrococcales</taxon>
        <taxon>Micrococcaceae</taxon>
        <taxon>Arthrobacter</taxon>
    </lineage>
</organism>
<dbReference type="InterPro" id="IPR050887">
    <property type="entry name" value="Beta-mannosidase_GH2"/>
</dbReference>
<dbReference type="Gene3D" id="2.60.120.260">
    <property type="entry name" value="Galactose-binding domain-like"/>
    <property type="match status" value="1"/>
</dbReference>
<keyword evidence="9" id="KW-1185">Reference proteome</keyword>
<feature type="domain" description="Beta-mannosidase-like galactose-binding" evidence="7">
    <location>
        <begin position="21"/>
        <end position="184"/>
    </location>
</feature>
<dbReference type="SUPFAM" id="SSF49785">
    <property type="entry name" value="Galactose-binding domain-like"/>
    <property type="match status" value="1"/>
</dbReference>
<evidence type="ECO:0000256" key="2">
    <source>
        <dbReference type="ARBA" id="ARBA00007401"/>
    </source>
</evidence>
<name>A0ABP9RY11_9MICC</name>
<evidence type="ECO:0000256" key="5">
    <source>
        <dbReference type="ARBA" id="ARBA00023295"/>
    </source>
</evidence>
<keyword evidence="5" id="KW-0326">Glycosidase</keyword>
<dbReference type="Gene3D" id="3.20.20.80">
    <property type="entry name" value="Glycosidases"/>
    <property type="match status" value="1"/>
</dbReference>
<dbReference type="Pfam" id="PF22666">
    <property type="entry name" value="Glyco_hydro_2_N2"/>
    <property type="match status" value="1"/>
</dbReference>
<evidence type="ECO:0000256" key="3">
    <source>
        <dbReference type="ARBA" id="ARBA00012754"/>
    </source>
</evidence>
<evidence type="ECO:0000256" key="1">
    <source>
        <dbReference type="ARBA" id="ARBA00000829"/>
    </source>
</evidence>
<proteinExistence type="inferred from homology"/>
<dbReference type="InterPro" id="IPR036156">
    <property type="entry name" value="Beta-gal/glucu_dom_sf"/>
</dbReference>
<comment type="similarity">
    <text evidence="2">Belongs to the glycosyl hydrolase 2 family.</text>
</comment>
<dbReference type="InterPro" id="IPR054593">
    <property type="entry name" value="Beta-mannosidase-like_N2"/>
</dbReference>
<evidence type="ECO:0000259" key="7">
    <source>
        <dbReference type="Pfam" id="PF22666"/>
    </source>
</evidence>
<dbReference type="EC" id="3.2.1.25" evidence="3"/>
<dbReference type="InterPro" id="IPR006102">
    <property type="entry name" value="Ig-like_GH2"/>
</dbReference>
<sequence length="864" mass="96276">MIEMSNLAKGWTLRATAPAPDAPSGAEGWRLAATVPSVVHTVLMDHGHIPDPYLGQNEESQHWVGRSEWEYSTTFNHDGNEDRRTELVFEGLDTIAVIRVNGHDLAHTYNQHRSYVLDVSDVIRPGANDLTMAFKNVRDYAEQIRASVGDLPNGNPEPFQYVRKSACNFGWDWGPNLVTAGPWKPVGIRRYRTARLQSVRPSVTTTVVSGPGRGTLPINGHARLEVDVEVLRAPGVSGELGLNVAILGKTESVSIPQGSNKARIVVDLEDVELWWPHDMGAQPLSQLTVTLDADGHDLDVWSKSIGFRQFELKTEQDKAGTSFVFAVNGTDIFVKGANWIPDDCFPSRITEDQLRQRLSQATAANMNLLRVWGGGIYESDTFYELCDRMGILVWQDFLFACAGYPEDGPLAEEVAGEVRDNVTRLMSHPSLMLWNGNNECVWGFWDWGWKPQLDGRNWGWDYYSELLPALVTELDPTRPYGNGSPYSGDPELHPNDPKHGNVHIWDVWNQKDYSHYAEWNARFVSEFGFQGPPSWSTLTRVLEPADLDLESPAFLQHQKAEDGTAKLQRALAAHLPEPANFQEWHFLTQVNQARTIQFGIEHFRAGSPVCAGSIVWQLNDCWPVTSWAAIDGYGQLKPLWYAIREAYRPRLATIQPRSDGLAVVLVNDSAEPWSGTLTVERLRTAPSTETVPPVLRLDATHQFMFDVEPRGKSEIGLPHDLRETDRPLTDVLVARGEGLGHGDRILHFYAEDKDRIKEPARITAWASKVPDGIEVTVTAETIVRDLVLQADRLDPKATVSEQCVSLLPGESHTFHVATADRAGECGLDAWSRYPVLQGVGIRHDSILPAAGFALSNSTEEGSFQ</sequence>
<comment type="caution">
    <text evidence="8">The sequence shown here is derived from an EMBL/GenBank/DDBJ whole genome shotgun (WGS) entry which is preliminary data.</text>
</comment>
<accession>A0ABP9RY11</accession>
<dbReference type="Gene3D" id="2.60.40.10">
    <property type="entry name" value="Immunoglobulins"/>
    <property type="match status" value="1"/>
</dbReference>
<comment type="catalytic activity">
    <reaction evidence="1">
        <text>Hydrolysis of terminal, non-reducing beta-D-mannose residues in beta-D-mannosides.</text>
        <dbReference type="EC" id="3.2.1.25"/>
    </reaction>
</comment>
<gene>
    <name evidence="8" type="ORF">GCM10023346_02400</name>
</gene>
<dbReference type="PANTHER" id="PTHR43730:SF1">
    <property type="entry name" value="BETA-MANNOSIDASE"/>
    <property type="match status" value="1"/>
</dbReference>
<dbReference type="InterPro" id="IPR017853">
    <property type="entry name" value="GH"/>
</dbReference>
<dbReference type="SUPFAM" id="SSF49303">
    <property type="entry name" value="beta-Galactosidase/glucuronidase domain"/>
    <property type="match status" value="1"/>
</dbReference>
<evidence type="ECO:0000313" key="9">
    <source>
        <dbReference type="Proteomes" id="UP001500200"/>
    </source>
</evidence>
<evidence type="ECO:0000313" key="8">
    <source>
        <dbReference type="EMBL" id="GAA5188984.1"/>
    </source>
</evidence>
<protein>
    <recommendedName>
        <fullName evidence="3">beta-mannosidase</fullName>
        <ecNumber evidence="3">3.2.1.25</ecNumber>
    </recommendedName>
</protein>
<dbReference type="Proteomes" id="UP001500200">
    <property type="component" value="Unassembled WGS sequence"/>
</dbReference>
<dbReference type="RefSeq" id="WP_345447166.1">
    <property type="nucleotide sequence ID" value="NZ_BAABKK010000002.1"/>
</dbReference>
<evidence type="ECO:0000259" key="6">
    <source>
        <dbReference type="Pfam" id="PF00703"/>
    </source>
</evidence>
<dbReference type="PANTHER" id="PTHR43730">
    <property type="entry name" value="BETA-MANNOSIDASE"/>
    <property type="match status" value="1"/>
</dbReference>
<dbReference type="EMBL" id="BAABKK010000002">
    <property type="protein sequence ID" value="GAA5188984.1"/>
    <property type="molecule type" value="Genomic_DNA"/>
</dbReference>
<keyword evidence="4 8" id="KW-0378">Hydrolase</keyword>
<dbReference type="InterPro" id="IPR013783">
    <property type="entry name" value="Ig-like_fold"/>
</dbReference>
<dbReference type="SUPFAM" id="SSF51445">
    <property type="entry name" value="(Trans)glycosidases"/>
    <property type="match status" value="1"/>
</dbReference>
<dbReference type="GO" id="GO:0016787">
    <property type="term" value="F:hydrolase activity"/>
    <property type="evidence" value="ECO:0007669"/>
    <property type="project" value="UniProtKB-KW"/>
</dbReference>
<evidence type="ECO:0000256" key="4">
    <source>
        <dbReference type="ARBA" id="ARBA00022801"/>
    </source>
</evidence>
<reference evidence="9" key="1">
    <citation type="journal article" date="2019" name="Int. J. Syst. Evol. Microbiol.">
        <title>The Global Catalogue of Microorganisms (GCM) 10K type strain sequencing project: providing services to taxonomists for standard genome sequencing and annotation.</title>
        <authorList>
            <consortium name="The Broad Institute Genomics Platform"/>
            <consortium name="The Broad Institute Genome Sequencing Center for Infectious Disease"/>
            <person name="Wu L."/>
            <person name="Ma J."/>
        </authorList>
    </citation>
    <scope>NUCLEOTIDE SEQUENCE [LARGE SCALE GENOMIC DNA]</scope>
    <source>
        <strain evidence="9">JCM 18514</strain>
    </source>
</reference>
<feature type="domain" description="Glycoside hydrolase family 2 immunoglobulin-like beta-sandwich" evidence="6">
    <location>
        <begin position="221"/>
        <end position="308"/>
    </location>
</feature>
<dbReference type="Pfam" id="PF00703">
    <property type="entry name" value="Glyco_hydro_2"/>
    <property type="match status" value="1"/>
</dbReference>